<dbReference type="InterPro" id="IPR008547">
    <property type="entry name" value="DUF829_TMEM53"/>
</dbReference>
<evidence type="ECO:0000256" key="2">
    <source>
        <dbReference type="ARBA" id="ARBA00022692"/>
    </source>
</evidence>
<keyword evidence="2 7" id="KW-0812">Transmembrane</keyword>
<evidence type="ECO:0000256" key="6">
    <source>
        <dbReference type="ARBA" id="ARBA00034303"/>
    </source>
</evidence>
<organism evidence="8 9">
    <name type="scientific">Xylaria multiplex</name>
    <dbReference type="NCBI Taxonomy" id="323545"/>
    <lineage>
        <taxon>Eukaryota</taxon>
        <taxon>Fungi</taxon>
        <taxon>Dikarya</taxon>
        <taxon>Ascomycota</taxon>
        <taxon>Pezizomycotina</taxon>
        <taxon>Sordariomycetes</taxon>
        <taxon>Xylariomycetidae</taxon>
        <taxon>Xylariales</taxon>
        <taxon>Xylariaceae</taxon>
        <taxon>Xylaria</taxon>
    </lineage>
</organism>
<name>A0A7C8N4C1_9PEZI</name>
<evidence type="ECO:0000313" key="8">
    <source>
        <dbReference type="EMBL" id="KAF2966277.1"/>
    </source>
</evidence>
<comment type="subcellular location">
    <subcellularLocation>
        <location evidence="6">Nucleus outer membrane</location>
        <topology evidence="6">Single-pass membrane protein</topology>
    </subcellularLocation>
</comment>
<dbReference type="InterPro" id="IPR029058">
    <property type="entry name" value="AB_hydrolase_fold"/>
</dbReference>
<dbReference type="Pfam" id="PF05705">
    <property type="entry name" value="DUF829"/>
    <property type="match status" value="1"/>
</dbReference>
<dbReference type="EMBL" id="WUBL01000093">
    <property type="protein sequence ID" value="KAF2966277.1"/>
    <property type="molecule type" value="Genomic_DNA"/>
</dbReference>
<feature type="transmembrane region" description="Helical" evidence="7">
    <location>
        <begin position="172"/>
        <end position="191"/>
    </location>
</feature>
<accession>A0A7C8N4C1</accession>
<evidence type="ECO:0000256" key="3">
    <source>
        <dbReference type="ARBA" id="ARBA00022989"/>
    </source>
</evidence>
<reference evidence="8 9" key="1">
    <citation type="submission" date="2019-12" db="EMBL/GenBank/DDBJ databases">
        <title>Draft genome sequence of the ascomycete Xylaria multiplex DSM 110363.</title>
        <authorList>
            <person name="Buettner E."/>
            <person name="Kellner H."/>
        </authorList>
    </citation>
    <scope>NUCLEOTIDE SEQUENCE [LARGE SCALE GENOMIC DNA]</scope>
    <source>
        <strain evidence="8 9">DSM 110363</strain>
    </source>
</reference>
<evidence type="ECO:0000256" key="4">
    <source>
        <dbReference type="ARBA" id="ARBA00023136"/>
    </source>
</evidence>
<dbReference type="SUPFAM" id="SSF53474">
    <property type="entry name" value="alpha/beta-Hydrolases"/>
    <property type="match status" value="1"/>
</dbReference>
<dbReference type="GO" id="GO:0005640">
    <property type="term" value="C:nuclear outer membrane"/>
    <property type="evidence" value="ECO:0007669"/>
    <property type="project" value="UniProtKB-SubCell"/>
</dbReference>
<protein>
    <recommendedName>
        <fullName evidence="10">Indole-diterpene biosynthesis protein PaxU</fullName>
    </recommendedName>
</protein>
<evidence type="ECO:0000256" key="5">
    <source>
        <dbReference type="ARBA" id="ARBA00023242"/>
    </source>
</evidence>
<keyword evidence="9" id="KW-1185">Reference proteome</keyword>
<sequence length="288" mass="32647">MAPSSTSLHMMTKLSPYVSTYEPSETRLMSVSPSSPKLIILAAWMDARDVHITKYTTHYQSIYPNATILLLKFVMKEAMLAPVASNAVQPAVWYLRSMINSGELSPTSAHPEILVHVFSNGGSTSMQNMYVNYGRLFGQPFPSHCIVFDSCPGLHAFSSSYNALIAGFPRGLLRFIVAPFIILMILASWLWHIPFGFIAGEDFLTKNARVLNDPKLVKQTNRTYIYGKADTMVDWRHIEKHARQAQSKGFIVRKELFENSPHVAHMRTDSQRYWLIVEETWKKASTPM</sequence>
<keyword evidence="4 7" id="KW-0472">Membrane</keyword>
<dbReference type="PANTHER" id="PTHR12265">
    <property type="entry name" value="TRANSMEMBRANE PROTEIN 53"/>
    <property type="match status" value="1"/>
</dbReference>
<dbReference type="InParanoid" id="A0A7C8N4C1"/>
<dbReference type="OrthoDB" id="77878at2759"/>
<keyword evidence="5" id="KW-0539">Nucleus</keyword>
<evidence type="ECO:0008006" key="10">
    <source>
        <dbReference type="Google" id="ProtNLM"/>
    </source>
</evidence>
<comment type="caution">
    <text evidence="8">The sequence shown here is derived from an EMBL/GenBank/DDBJ whole genome shotgun (WGS) entry which is preliminary data.</text>
</comment>
<evidence type="ECO:0000256" key="1">
    <source>
        <dbReference type="ARBA" id="ARBA00007387"/>
    </source>
</evidence>
<evidence type="ECO:0000313" key="9">
    <source>
        <dbReference type="Proteomes" id="UP000481858"/>
    </source>
</evidence>
<evidence type="ECO:0000256" key="7">
    <source>
        <dbReference type="SAM" id="Phobius"/>
    </source>
</evidence>
<dbReference type="AlphaFoldDB" id="A0A7C8N4C1"/>
<gene>
    <name evidence="8" type="ORF">GQX73_g7299</name>
</gene>
<proteinExistence type="inferred from homology"/>
<comment type="similarity">
    <text evidence="1">Belongs to the TMEM53 family.</text>
</comment>
<dbReference type="Proteomes" id="UP000481858">
    <property type="component" value="Unassembled WGS sequence"/>
</dbReference>
<keyword evidence="3 7" id="KW-1133">Transmembrane helix</keyword>
<dbReference type="PANTHER" id="PTHR12265:SF30">
    <property type="entry name" value="TRANSMEMBRANE PROTEIN 53"/>
    <property type="match status" value="1"/>
</dbReference>